<feature type="compositionally biased region" description="Polar residues" evidence="7">
    <location>
        <begin position="1"/>
        <end position="11"/>
    </location>
</feature>
<comment type="similarity">
    <text evidence="1">Belongs to the FlgM family.</text>
</comment>
<dbReference type="EMBL" id="BJXW01000003">
    <property type="protein sequence ID" value="GEN29917.1"/>
    <property type="molecule type" value="Genomic_DNA"/>
</dbReference>
<proteinExistence type="inferred from homology"/>
<evidence type="ECO:0000256" key="6">
    <source>
        <dbReference type="ARBA" id="ARBA00023163"/>
    </source>
</evidence>
<evidence type="ECO:0000259" key="8">
    <source>
        <dbReference type="Pfam" id="PF04316"/>
    </source>
</evidence>
<gene>
    <name evidence="9" type="ORF">CQU01_01550</name>
</gene>
<evidence type="ECO:0000256" key="1">
    <source>
        <dbReference type="ARBA" id="ARBA00005322"/>
    </source>
</evidence>
<dbReference type="GO" id="GO:0044781">
    <property type="term" value="P:bacterial-type flagellum organization"/>
    <property type="evidence" value="ECO:0007669"/>
    <property type="project" value="UniProtKB-KW"/>
</dbReference>
<dbReference type="Pfam" id="PF04316">
    <property type="entry name" value="FlgM"/>
    <property type="match status" value="1"/>
</dbReference>
<feature type="domain" description="Anti-sigma-28 factor FlgM C-terminal" evidence="8">
    <location>
        <begin position="32"/>
        <end position="82"/>
    </location>
</feature>
<evidence type="ECO:0000256" key="3">
    <source>
        <dbReference type="ARBA" id="ARBA00022491"/>
    </source>
</evidence>
<name>A0A511UTJ4_9BACI</name>
<keyword evidence="3" id="KW-0678">Repressor</keyword>
<evidence type="ECO:0000256" key="4">
    <source>
        <dbReference type="ARBA" id="ARBA00022795"/>
    </source>
</evidence>
<dbReference type="SUPFAM" id="SSF101498">
    <property type="entry name" value="Anti-sigma factor FlgM"/>
    <property type="match status" value="1"/>
</dbReference>
<reference evidence="9 10" key="1">
    <citation type="submission" date="2019-07" db="EMBL/GenBank/DDBJ databases">
        <title>Whole genome shotgun sequence of Cerasibacillus quisquiliarum NBRC 102429.</title>
        <authorList>
            <person name="Hosoyama A."/>
            <person name="Uohara A."/>
            <person name="Ohji S."/>
            <person name="Ichikawa N."/>
        </authorList>
    </citation>
    <scope>NUCLEOTIDE SEQUENCE [LARGE SCALE GENOMIC DNA]</scope>
    <source>
        <strain evidence="9 10">NBRC 102429</strain>
    </source>
</reference>
<dbReference type="Proteomes" id="UP000321491">
    <property type="component" value="Unassembled WGS sequence"/>
</dbReference>
<keyword evidence="4" id="KW-1005">Bacterial flagellum biogenesis</keyword>
<accession>A0A511UTJ4</accession>
<dbReference type="RefSeq" id="WP_146934480.1">
    <property type="nucleotide sequence ID" value="NZ_BJXW01000003.1"/>
</dbReference>
<evidence type="ECO:0000256" key="2">
    <source>
        <dbReference type="ARBA" id="ARBA00017823"/>
    </source>
</evidence>
<dbReference type="OrthoDB" id="2991036at2"/>
<dbReference type="GO" id="GO:0045892">
    <property type="term" value="P:negative regulation of DNA-templated transcription"/>
    <property type="evidence" value="ECO:0007669"/>
    <property type="project" value="InterPro"/>
</dbReference>
<dbReference type="InterPro" id="IPR035890">
    <property type="entry name" value="Anti-sigma-28_factor_FlgM_sf"/>
</dbReference>
<protein>
    <recommendedName>
        <fullName evidence="2">Negative regulator of flagellin synthesis</fullName>
    </recommendedName>
</protein>
<evidence type="ECO:0000313" key="9">
    <source>
        <dbReference type="EMBL" id="GEN29917.1"/>
    </source>
</evidence>
<evidence type="ECO:0000256" key="5">
    <source>
        <dbReference type="ARBA" id="ARBA00023015"/>
    </source>
</evidence>
<keyword evidence="10" id="KW-1185">Reference proteome</keyword>
<feature type="region of interest" description="Disordered" evidence="7">
    <location>
        <begin position="1"/>
        <end position="33"/>
    </location>
</feature>
<dbReference type="AlphaFoldDB" id="A0A511UTJ4"/>
<keyword evidence="5" id="KW-0805">Transcription regulation</keyword>
<comment type="caution">
    <text evidence="9">The sequence shown here is derived from an EMBL/GenBank/DDBJ whole genome shotgun (WGS) entry which is preliminary data.</text>
</comment>
<keyword evidence="6" id="KW-0804">Transcription</keyword>
<sequence length="87" mass="10465">MKIHGTNQTKFNPYKDLLNKQHQQKKPMNREDQLEISQEAQKLQSKNKALYHREAKIEKIKRAIESGEYEIDYRQTAKKMIDFWTGK</sequence>
<organism evidence="9 10">
    <name type="scientific">Cerasibacillus quisquiliarum</name>
    <dbReference type="NCBI Taxonomy" id="227865"/>
    <lineage>
        <taxon>Bacteria</taxon>
        <taxon>Bacillati</taxon>
        <taxon>Bacillota</taxon>
        <taxon>Bacilli</taxon>
        <taxon>Bacillales</taxon>
        <taxon>Bacillaceae</taxon>
        <taxon>Cerasibacillus</taxon>
    </lineage>
</organism>
<evidence type="ECO:0000313" key="10">
    <source>
        <dbReference type="Proteomes" id="UP000321491"/>
    </source>
</evidence>
<evidence type="ECO:0000256" key="7">
    <source>
        <dbReference type="SAM" id="MobiDB-lite"/>
    </source>
</evidence>
<dbReference type="NCBIfam" id="TIGR03824">
    <property type="entry name" value="FlgM_jcvi"/>
    <property type="match status" value="1"/>
</dbReference>
<dbReference type="InterPro" id="IPR007412">
    <property type="entry name" value="FlgM"/>
</dbReference>
<dbReference type="InterPro" id="IPR031316">
    <property type="entry name" value="FlgM_C"/>
</dbReference>